<evidence type="ECO:0000256" key="3">
    <source>
        <dbReference type="ARBA" id="ARBA00022618"/>
    </source>
</evidence>
<dbReference type="SUPFAM" id="SSF53244">
    <property type="entry name" value="MurD-like peptide ligases, peptide-binding domain"/>
    <property type="match status" value="1"/>
</dbReference>
<keyword evidence="9 10" id="KW-0961">Cell wall biogenesis/degradation</keyword>
<dbReference type="GO" id="GO:0009252">
    <property type="term" value="P:peptidoglycan biosynthetic process"/>
    <property type="evidence" value="ECO:0007669"/>
    <property type="project" value="UniProtKB-UniRule"/>
</dbReference>
<evidence type="ECO:0000256" key="7">
    <source>
        <dbReference type="ARBA" id="ARBA00022984"/>
    </source>
</evidence>
<comment type="pathway">
    <text evidence="10 11">Cell wall biogenesis; peptidoglycan biosynthesis.</text>
</comment>
<evidence type="ECO:0000256" key="10">
    <source>
        <dbReference type="HAMAP-Rule" id="MF_02019"/>
    </source>
</evidence>
<keyword evidence="16" id="KW-1185">Reference proteome</keyword>
<dbReference type="InterPro" id="IPR036615">
    <property type="entry name" value="Mur_ligase_C_dom_sf"/>
</dbReference>
<keyword evidence="1 10" id="KW-0963">Cytoplasm</keyword>
<evidence type="ECO:0000313" key="16">
    <source>
        <dbReference type="Proteomes" id="UP000006545"/>
    </source>
</evidence>
<dbReference type="Gene3D" id="3.90.190.20">
    <property type="entry name" value="Mur ligase, C-terminal domain"/>
    <property type="match status" value="1"/>
</dbReference>
<dbReference type="HOGENOM" id="CLU_031507_1_2_10"/>
<keyword evidence="6 10" id="KW-0133">Cell shape</keyword>
<dbReference type="STRING" id="879243.Poras_1501"/>
<organism evidence="15 16">
    <name type="scientific">Porphyromonas asaccharolytica (strain ATCC 25260 / DSM 20707 / BCRC 10618 / CCUG 7834 / JCM 6326 / LMG 13178 / VPI 4198 / B440)</name>
    <name type="common">Bacteroides asaccharolyticus</name>
    <dbReference type="NCBI Taxonomy" id="879243"/>
    <lineage>
        <taxon>Bacteria</taxon>
        <taxon>Pseudomonadati</taxon>
        <taxon>Bacteroidota</taxon>
        <taxon>Bacteroidia</taxon>
        <taxon>Bacteroidales</taxon>
        <taxon>Porphyromonadaceae</taxon>
        <taxon>Porphyromonas</taxon>
    </lineage>
</organism>
<dbReference type="PANTHER" id="PTHR43024">
    <property type="entry name" value="UDP-N-ACETYLMURAMOYL-TRIPEPTIDE--D-ALANYL-D-ALANINE LIGASE"/>
    <property type="match status" value="1"/>
</dbReference>
<keyword evidence="2 10" id="KW-0436">Ligase</keyword>
<dbReference type="HAMAP" id="MF_02019">
    <property type="entry name" value="MurF"/>
    <property type="match status" value="1"/>
</dbReference>
<reference evidence="16" key="1">
    <citation type="submission" date="2011-04" db="EMBL/GenBank/DDBJ databases">
        <title>The complete genome of Porphyromonas asaccharolytica DSM 20707.</title>
        <authorList>
            <person name="Lucas S."/>
            <person name="Han J."/>
            <person name="Lapidus A."/>
            <person name="Bruce D."/>
            <person name="Goodwin L."/>
            <person name="Pitluck S."/>
            <person name="Peters L."/>
            <person name="Kyrpides N."/>
            <person name="Mavromatis K."/>
            <person name="Ivanova N."/>
            <person name="Ovchinnikova G."/>
            <person name="Pagani I."/>
            <person name="Lu M."/>
            <person name="Detter J.C."/>
            <person name="Tapia R."/>
            <person name="Han C."/>
            <person name="Land M."/>
            <person name="Hauser L."/>
            <person name="Markowitz V."/>
            <person name="Cheng J.-F."/>
            <person name="Hugenholtz P."/>
            <person name="Woyke T."/>
            <person name="Wu D."/>
            <person name="Gronow S."/>
            <person name="Wellnitz S."/>
            <person name="Brambilla E."/>
            <person name="Klenk H.-P."/>
            <person name="Eisen J.A."/>
        </authorList>
    </citation>
    <scope>NUCLEOTIDE SEQUENCE [LARGE SCALE GENOMIC DNA]</scope>
    <source>
        <strain evidence="16">ATCC 25260 / DSM 20707 / VPI 4198</strain>
    </source>
</reference>
<dbReference type="GO" id="GO:0071555">
    <property type="term" value="P:cell wall organization"/>
    <property type="evidence" value="ECO:0007669"/>
    <property type="project" value="UniProtKB-KW"/>
</dbReference>
<comment type="catalytic activity">
    <reaction evidence="10 11">
        <text>D-alanyl-D-alanine + UDP-N-acetyl-alpha-D-muramoyl-L-alanyl-gamma-D-glutamyl-meso-2,6-diaminopimelate + ATP = UDP-N-acetyl-alpha-D-muramoyl-L-alanyl-gamma-D-glutamyl-meso-2,6-diaminopimeloyl-D-alanyl-D-alanine + ADP + phosphate + H(+)</text>
        <dbReference type="Rhea" id="RHEA:28374"/>
        <dbReference type="ChEBI" id="CHEBI:15378"/>
        <dbReference type="ChEBI" id="CHEBI:30616"/>
        <dbReference type="ChEBI" id="CHEBI:43474"/>
        <dbReference type="ChEBI" id="CHEBI:57822"/>
        <dbReference type="ChEBI" id="CHEBI:61386"/>
        <dbReference type="ChEBI" id="CHEBI:83905"/>
        <dbReference type="ChEBI" id="CHEBI:456216"/>
        <dbReference type="EC" id="6.3.2.10"/>
    </reaction>
</comment>
<keyword evidence="5 10" id="KW-0067">ATP-binding</keyword>
<evidence type="ECO:0000256" key="6">
    <source>
        <dbReference type="ARBA" id="ARBA00022960"/>
    </source>
</evidence>
<dbReference type="InterPro" id="IPR051046">
    <property type="entry name" value="MurCDEF_CellWall_CoF430Synth"/>
</dbReference>
<evidence type="ECO:0000259" key="14">
    <source>
        <dbReference type="Pfam" id="PF08245"/>
    </source>
</evidence>
<comment type="similarity">
    <text evidence="10">Belongs to the MurCDEF family. MurF subfamily.</text>
</comment>
<dbReference type="InterPro" id="IPR013221">
    <property type="entry name" value="Mur_ligase_cen"/>
</dbReference>
<feature type="domain" description="Mur ligase central" evidence="14">
    <location>
        <begin position="109"/>
        <end position="296"/>
    </location>
</feature>
<dbReference type="GO" id="GO:0047480">
    <property type="term" value="F:UDP-N-acetylmuramoyl-tripeptide-D-alanyl-D-alanine ligase activity"/>
    <property type="evidence" value="ECO:0007669"/>
    <property type="project" value="UniProtKB-UniRule"/>
</dbReference>
<dbReference type="RefSeq" id="WP_013760783.1">
    <property type="nucleotide sequence ID" value="NC_015501.1"/>
</dbReference>
<dbReference type="Pfam" id="PF02875">
    <property type="entry name" value="Mur_ligase_C"/>
    <property type="match status" value="1"/>
</dbReference>
<dbReference type="EC" id="6.3.2.10" evidence="10 11"/>
<dbReference type="EMBL" id="CP002689">
    <property type="protein sequence ID" value="AEE13434.1"/>
    <property type="molecule type" value="Genomic_DNA"/>
</dbReference>
<dbReference type="GO" id="GO:0005524">
    <property type="term" value="F:ATP binding"/>
    <property type="evidence" value="ECO:0007669"/>
    <property type="project" value="UniProtKB-UniRule"/>
</dbReference>
<dbReference type="InterPro" id="IPR005863">
    <property type="entry name" value="UDP-N-AcMur_synth"/>
</dbReference>
<proteinExistence type="inferred from homology"/>
<keyword evidence="4 10" id="KW-0547">Nucleotide-binding</keyword>
<dbReference type="OrthoDB" id="9801978at2"/>
<dbReference type="NCBIfam" id="TIGR01143">
    <property type="entry name" value="murF"/>
    <property type="match status" value="1"/>
</dbReference>
<feature type="domain" description="Mur ligase N-terminal catalytic" evidence="12">
    <location>
        <begin position="19"/>
        <end position="67"/>
    </location>
</feature>
<dbReference type="eggNOG" id="COG0770">
    <property type="taxonomic scope" value="Bacteria"/>
</dbReference>
<dbReference type="Pfam" id="PF01225">
    <property type="entry name" value="Mur_ligase"/>
    <property type="match status" value="1"/>
</dbReference>
<dbReference type="GO" id="GO:0051301">
    <property type="term" value="P:cell division"/>
    <property type="evidence" value="ECO:0007669"/>
    <property type="project" value="UniProtKB-KW"/>
</dbReference>
<evidence type="ECO:0000256" key="2">
    <source>
        <dbReference type="ARBA" id="ARBA00022598"/>
    </source>
</evidence>
<accession>F4KNC3</accession>
<gene>
    <name evidence="10" type="primary">murF</name>
    <name evidence="15" type="ordered locus">Poras_1501</name>
</gene>
<dbReference type="UniPathway" id="UPA00219"/>
<dbReference type="KEGG" id="pah:Poras_1501"/>
<dbReference type="InterPro" id="IPR000713">
    <property type="entry name" value="Mur_ligase_N"/>
</dbReference>
<dbReference type="InterPro" id="IPR036565">
    <property type="entry name" value="Mur-like_cat_sf"/>
</dbReference>
<dbReference type="GO" id="GO:0008360">
    <property type="term" value="P:regulation of cell shape"/>
    <property type="evidence" value="ECO:0007669"/>
    <property type="project" value="UniProtKB-KW"/>
</dbReference>
<evidence type="ECO:0000256" key="4">
    <source>
        <dbReference type="ARBA" id="ARBA00022741"/>
    </source>
</evidence>
<sequence length="458" mass="50809">MRQSADINHIYDLLLQSDGICTDTRHLRPDSLFVSLRGAHFDGNRFAVDALKQGCKYALVDDLSYIDEVDESDADLRERLIYYRDGGFEALHELALLHRAKSEATFIAITGTNGKTTTKELVAAVLSAKYRVHATQGNYNNEIGVPLTLLQVRPEHQFVIVELGASHIGDIASLCKLAQPQYGIITNVGRAHLSGFGTPEGVIKAKSELYAYLREHSGQAFCNGEDKTLISNLNGLPTVYYNGTTSPRVTGAVLPTDESGLLKIEWCDQETGESYQLATKLVGDYNLNNILAAITVGLHFGLDPKTINEAVTNYQPRNERSQVLPPTAQGNRVILDCYNANPSSMEVALSSYFTMDCQGLNRMLILGDMNELGDAAESEHITVIRQIQSYLLRYPKMVTYFCGPNFFALQARYGSEHFIFFPSATALKQYFTRHQPQHSFILIKGSNSHHLSSIAELC</sequence>
<evidence type="ECO:0000259" key="13">
    <source>
        <dbReference type="Pfam" id="PF02875"/>
    </source>
</evidence>
<dbReference type="GO" id="GO:0008766">
    <property type="term" value="F:UDP-N-acetylmuramoylalanyl-D-glutamyl-2,6-diaminopimelate-D-alanyl-D-alanine ligase activity"/>
    <property type="evidence" value="ECO:0007669"/>
    <property type="project" value="RHEA"/>
</dbReference>
<dbReference type="Proteomes" id="UP000006545">
    <property type="component" value="Chromosome"/>
</dbReference>
<dbReference type="AlphaFoldDB" id="F4KNC3"/>
<dbReference type="Gene3D" id="3.40.1190.10">
    <property type="entry name" value="Mur-like, catalytic domain"/>
    <property type="match status" value="1"/>
</dbReference>
<dbReference type="InterPro" id="IPR004101">
    <property type="entry name" value="Mur_ligase_C"/>
</dbReference>
<dbReference type="Pfam" id="PF08245">
    <property type="entry name" value="Mur_ligase_M"/>
    <property type="match status" value="1"/>
</dbReference>
<feature type="binding site" evidence="10">
    <location>
        <begin position="111"/>
        <end position="117"/>
    </location>
    <ligand>
        <name>ATP</name>
        <dbReference type="ChEBI" id="CHEBI:30616"/>
    </ligand>
</feature>
<dbReference type="SUPFAM" id="SSF63418">
    <property type="entry name" value="MurE/MurF N-terminal domain"/>
    <property type="match status" value="1"/>
</dbReference>
<dbReference type="InterPro" id="IPR035911">
    <property type="entry name" value="MurE/MurF_N"/>
</dbReference>
<evidence type="ECO:0000256" key="1">
    <source>
        <dbReference type="ARBA" id="ARBA00022490"/>
    </source>
</evidence>
<evidence type="ECO:0000259" key="12">
    <source>
        <dbReference type="Pfam" id="PF01225"/>
    </source>
</evidence>
<dbReference type="GO" id="GO:0005737">
    <property type="term" value="C:cytoplasm"/>
    <property type="evidence" value="ECO:0007669"/>
    <property type="project" value="UniProtKB-SubCell"/>
</dbReference>
<evidence type="ECO:0000256" key="9">
    <source>
        <dbReference type="ARBA" id="ARBA00023316"/>
    </source>
</evidence>
<evidence type="ECO:0000256" key="8">
    <source>
        <dbReference type="ARBA" id="ARBA00023306"/>
    </source>
</evidence>
<name>F4KNC3_PORAD</name>
<dbReference type="PANTHER" id="PTHR43024:SF1">
    <property type="entry name" value="UDP-N-ACETYLMURAMOYL-TRIPEPTIDE--D-ALANYL-D-ALANINE LIGASE"/>
    <property type="match status" value="1"/>
</dbReference>
<keyword evidence="8 10" id="KW-0131">Cell cycle</keyword>
<protein>
    <recommendedName>
        <fullName evidence="10 11">UDP-N-acetylmuramoyl-tripeptide--D-alanyl-D-alanine ligase</fullName>
        <ecNumber evidence="10 11">6.3.2.10</ecNumber>
    </recommendedName>
    <alternativeName>
        <fullName evidence="10">D-alanyl-D-alanine-adding enzyme</fullName>
    </alternativeName>
</protein>
<evidence type="ECO:0000256" key="5">
    <source>
        <dbReference type="ARBA" id="ARBA00022840"/>
    </source>
</evidence>
<comment type="subcellular location">
    <subcellularLocation>
        <location evidence="10 11">Cytoplasm</location>
    </subcellularLocation>
</comment>
<dbReference type="Gene3D" id="3.40.1390.10">
    <property type="entry name" value="MurE/MurF, N-terminal domain"/>
    <property type="match status" value="1"/>
</dbReference>
<keyword evidence="7 10" id="KW-0573">Peptidoglycan synthesis</keyword>
<feature type="domain" description="Mur ligase C-terminal" evidence="13">
    <location>
        <begin position="327"/>
        <end position="446"/>
    </location>
</feature>
<comment type="function">
    <text evidence="10 11">Involved in cell wall formation. Catalyzes the final step in the synthesis of UDP-N-acetylmuramoyl-pentapeptide, the precursor of murein.</text>
</comment>
<evidence type="ECO:0000313" key="15">
    <source>
        <dbReference type="EMBL" id="AEE13434.1"/>
    </source>
</evidence>
<evidence type="ECO:0000256" key="11">
    <source>
        <dbReference type="RuleBase" id="RU004136"/>
    </source>
</evidence>
<dbReference type="SUPFAM" id="SSF53623">
    <property type="entry name" value="MurD-like peptide ligases, catalytic domain"/>
    <property type="match status" value="1"/>
</dbReference>
<keyword evidence="3 10" id="KW-0132">Cell division</keyword>